<dbReference type="PANTHER" id="PTHR13041">
    <property type="entry name" value="JTB PROTEIN-RELATED"/>
    <property type="match status" value="1"/>
</dbReference>
<dbReference type="Proteomes" id="UP000046393">
    <property type="component" value="Unplaced"/>
</dbReference>
<dbReference type="GO" id="GO:0005819">
    <property type="term" value="C:spindle"/>
    <property type="evidence" value="ECO:0007669"/>
    <property type="project" value="TreeGrafter"/>
</dbReference>
<protein>
    <submittedName>
        <fullName evidence="3">Protein JTB</fullName>
    </submittedName>
</protein>
<dbReference type="WBParaSite" id="SMUV_0000058801-mRNA-1">
    <property type="protein sequence ID" value="SMUV_0000058801-mRNA-1"/>
    <property type="gene ID" value="SMUV_0000058801"/>
</dbReference>
<evidence type="ECO:0000313" key="2">
    <source>
        <dbReference type="Proteomes" id="UP000046393"/>
    </source>
</evidence>
<name>A0A158R3W8_9BILA</name>
<keyword evidence="1" id="KW-0472">Membrane</keyword>
<keyword evidence="2" id="KW-1185">Reference proteome</keyword>
<feature type="transmembrane region" description="Helical" evidence="1">
    <location>
        <begin position="123"/>
        <end position="140"/>
    </location>
</feature>
<evidence type="ECO:0000256" key="1">
    <source>
        <dbReference type="SAM" id="Phobius"/>
    </source>
</evidence>
<dbReference type="Pfam" id="PF05439">
    <property type="entry name" value="JTB"/>
    <property type="match status" value="1"/>
</dbReference>
<keyword evidence="1" id="KW-0812">Transmembrane</keyword>
<dbReference type="GO" id="GO:0000281">
    <property type="term" value="P:mitotic cytokinesis"/>
    <property type="evidence" value="ECO:0007669"/>
    <property type="project" value="TreeGrafter"/>
</dbReference>
<dbReference type="GO" id="GO:0016020">
    <property type="term" value="C:membrane"/>
    <property type="evidence" value="ECO:0007669"/>
    <property type="project" value="InterPro"/>
</dbReference>
<reference evidence="3" key="1">
    <citation type="submission" date="2016-04" db="UniProtKB">
        <authorList>
            <consortium name="WormBaseParasite"/>
        </authorList>
    </citation>
    <scope>IDENTIFICATION</scope>
</reference>
<sequence length="159" mass="18787">MSILVFFFENYVEETEAEGESRFSMLPYWSSSQQRQNDHGKFNKSIETFLGSVTASNNCDLVEPIRILKSCIQCTRFEKEALKTAYCAPSGYYNRIQCLKSGRIIQKPCYDSERKEAFKLKRFFLISLLCFITSFVFVKYRRDRVERRAYMKIQQSLEP</sequence>
<accession>A0A158R3W8</accession>
<proteinExistence type="predicted"/>
<dbReference type="Gene3D" id="3.30.720.220">
    <property type="match status" value="1"/>
</dbReference>
<organism evidence="2 3">
    <name type="scientific">Syphacia muris</name>
    <dbReference type="NCBI Taxonomy" id="451379"/>
    <lineage>
        <taxon>Eukaryota</taxon>
        <taxon>Metazoa</taxon>
        <taxon>Ecdysozoa</taxon>
        <taxon>Nematoda</taxon>
        <taxon>Chromadorea</taxon>
        <taxon>Rhabditida</taxon>
        <taxon>Spirurina</taxon>
        <taxon>Oxyuridomorpha</taxon>
        <taxon>Oxyuroidea</taxon>
        <taxon>Oxyuridae</taxon>
        <taxon>Syphacia</taxon>
    </lineage>
</organism>
<dbReference type="GO" id="GO:0030496">
    <property type="term" value="C:midbody"/>
    <property type="evidence" value="ECO:0007669"/>
    <property type="project" value="TreeGrafter"/>
</dbReference>
<dbReference type="AlphaFoldDB" id="A0A158R3W8"/>
<dbReference type="InterPro" id="IPR008657">
    <property type="entry name" value="JTB"/>
</dbReference>
<dbReference type="GO" id="GO:0005737">
    <property type="term" value="C:cytoplasm"/>
    <property type="evidence" value="ECO:0007669"/>
    <property type="project" value="TreeGrafter"/>
</dbReference>
<keyword evidence="1" id="KW-1133">Transmembrane helix</keyword>
<dbReference type="GO" id="GO:0005813">
    <property type="term" value="C:centrosome"/>
    <property type="evidence" value="ECO:0007669"/>
    <property type="project" value="TreeGrafter"/>
</dbReference>
<dbReference type="PANTHER" id="PTHR13041:SF3">
    <property type="entry name" value="PROTEIN JTB"/>
    <property type="match status" value="1"/>
</dbReference>
<evidence type="ECO:0000313" key="3">
    <source>
        <dbReference type="WBParaSite" id="SMUV_0000058801-mRNA-1"/>
    </source>
</evidence>